<sequence length="66" mass="8081">MKTDKRNKMRFKRMDKVQLMNYIIVYLLGALSATTIISLLELYSYFEMRGTLEYFFEDFFRHILLI</sequence>
<keyword evidence="3" id="KW-1185">Reference proteome</keyword>
<dbReference type="EMBL" id="JACIES010000001">
    <property type="protein sequence ID" value="MBB4025073.1"/>
    <property type="molecule type" value="Genomic_DNA"/>
</dbReference>
<comment type="caution">
    <text evidence="2">The sequence shown here is derived from an EMBL/GenBank/DDBJ whole genome shotgun (WGS) entry which is preliminary data.</text>
</comment>
<evidence type="ECO:0000313" key="2">
    <source>
        <dbReference type="EMBL" id="MBB4025073.1"/>
    </source>
</evidence>
<keyword evidence="1" id="KW-0472">Membrane</keyword>
<name>A0A7W6HU91_9BACT</name>
<keyword evidence="1" id="KW-1133">Transmembrane helix</keyword>
<keyword evidence="1" id="KW-0812">Transmembrane</keyword>
<dbReference type="AlphaFoldDB" id="A0A7W6HU91"/>
<dbReference type="GeneID" id="93101283"/>
<gene>
    <name evidence="2" type="ORF">GGR14_000834</name>
</gene>
<organism evidence="2 3">
    <name type="scientific">Butyricimonas faecihominis</name>
    <dbReference type="NCBI Taxonomy" id="1472416"/>
    <lineage>
        <taxon>Bacteria</taxon>
        <taxon>Pseudomonadati</taxon>
        <taxon>Bacteroidota</taxon>
        <taxon>Bacteroidia</taxon>
        <taxon>Bacteroidales</taxon>
        <taxon>Odoribacteraceae</taxon>
        <taxon>Butyricimonas</taxon>
    </lineage>
</organism>
<evidence type="ECO:0000256" key="1">
    <source>
        <dbReference type="SAM" id="Phobius"/>
    </source>
</evidence>
<protein>
    <submittedName>
        <fullName evidence="2">ABC-type multidrug transport system permease subunit</fullName>
    </submittedName>
</protein>
<reference evidence="2 3" key="1">
    <citation type="submission" date="2020-08" db="EMBL/GenBank/DDBJ databases">
        <title>Genomic Encyclopedia of Type Strains, Phase IV (KMG-IV): sequencing the most valuable type-strain genomes for metagenomic binning, comparative biology and taxonomic classification.</title>
        <authorList>
            <person name="Goeker M."/>
        </authorList>
    </citation>
    <scope>NUCLEOTIDE SEQUENCE [LARGE SCALE GENOMIC DNA]</scope>
    <source>
        <strain evidence="2 3">DSM 105721</strain>
    </source>
</reference>
<evidence type="ECO:0000313" key="3">
    <source>
        <dbReference type="Proteomes" id="UP000546007"/>
    </source>
</evidence>
<dbReference type="Proteomes" id="UP000546007">
    <property type="component" value="Unassembled WGS sequence"/>
</dbReference>
<dbReference type="RefSeq" id="WP_151412181.1">
    <property type="nucleotide sequence ID" value="NZ_AP028155.1"/>
</dbReference>
<feature type="transmembrane region" description="Helical" evidence="1">
    <location>
        <begin position="21"/>
        <end position="46"/>
    </location>
</feature>
<accession>A0A7W6HU91</accession>
<proteinExistence type="predicted"/>